<name>A0A7W5ERD4_9GAMM</name>
<proteinExistence type="predicted"/>
<accession>A0A7W5ERD4</accession>
<gene>
    <name evidence="1" type="ORF">FHR97_000863</name>
</gene>
<reference evidence="1 2" key="1">
    <citation type="submission" date="2020-08" db="EMBL/GenBank/DDBJ databases">
        <title>Genomic Encyclopedia of Type Strains, Phase III (KMG-III): the genomes of soil and plant-associated and newly described type strains.</title>
        <authorList>
            <person name="Whitman W."/>
        </authorList>
    </citation>
    <scope>NUCLEOTIDE SEQUENCE [LARGE SCALE GENOMIC DNA]</scope>
    <source>
        <strain evidence="1 2">CECT 7744</strain>
    </source>
</reference>
<evidence type="ECO:0000313" key="2">
    <source>
        <dbReference type="Proteomes" id="UP000518892"/>
    </source>
</evidence>
<dbReference type="EMBL" id="JACHXR010000002">
    <property type="protein sequence ID" value="MBB3230029.1"/>
    <property type="molecule type" value="Genomic_DNA"/>
</dbReference>
<dbReference type="Proteomes" id="UP000518892">
    <property type="component" value="Unassembled WGS sequence"/>
</dbReference>
<keyword evidence="2" id="KW-1185">Reference proteome</keyword>
<evidence type="ECO:0000313" key="1">
    <source>
        <dbReference type="EMBL" id="MBB3230029.1"/>
    </source>
</evidence>
<organism evidence="1 2">
    <name type="scientific">Halomonas stenophila</name>
    <dbReference type="NCBI Taxonomy" id="795312"/>
    <lineage>
        <taxon>Bacteria</taxon>
        <taxon>Pseudomonadati</taxon>
        <taxon>Pseudomonadota</taxon>
        <taxon>Gammaproteobacteria</taxon>
        <taxon>Oceanospirillales</taxon>
        <taxon>Halomonadaceae</taxon>
        <taxon>Halomonas</taxon>
    </lineage>
</organism>
<dbReference type="AlphaFoldDB" id="A0A7W5ERD4"/>
<protein>
    <submittedName>
        <fullName evidence="1">Uncharacterized protein</fullName>
    </submittedName>
</protein>
<sequence>MSASLILIPDPNRDVTGISLPVDGGRHLR</sequence>
<comment type="caution">
    <text evidence="1">The sequence shown here is derived from an EMBL/GenBank/DDBJ whole genome shotgun (WGS) entry which is preliminary data.</text>
</comment>